<protein>
    <submittedName>
        <fullName evidence="2">Uncharacterized protein</fullName>
    </submittedName>
</protein>
<feature type="compositionally biased region" description="Polar residues" evidence="1">
    <location>
        <begin position="34"/>
        <end position="51"/>
    </location>
</feature>
<feature type="region of interest" description="Disordered" evidence="1">
    <location>
        <begin position="1"/>
        <end position="89"/>
    </location>
</feature>
<feature type="compositionally biased region" description="Basic residues" evidence="1">
    <location>
        <begin position="79"/>
        <end position="88"/>
    </location>
</feature>
<evidence type="ECO:0000313" key="2">
    <source>
        <dbReference type="EMBL" id="RIB21586.1"/>
    </source>
</evidence>
<comment type="caution">
    <text evidence="2">The sequence shown here is derived from an EMBL/GenBank/DDBJ whole genome shotgun (WGS) entry which is preliminary data.</text>
</comment>
<feature type="compositionally biased region" description="Basic residues" evidence="1">
    <location>
        <begin position="1"/>
        <end position="10"/>
    </location>
</feature>
<evidence type="ECO:0000256" key="1">
    <source>
        <dbReference type="SAM" id="MobiDB-lite"/>
    </source>
</evidence>
<dbReference type="EMBL" id="QKWP01000352">
    <property type="protein sequence ID" value="RIB21586.1"/>
    <property type="molecule type" value="Genomic_DNA"/>
</dbReference>
<keyword evidence="3" id="KW-1185">Reference proteome</keyword>
<dbReference type="OrthoDB" id="2386959at2759"/>
<proteinExistence type="predicted"/>
<dbReference type="Proteomes" id="UP000266673">
    <property type="component" value="Unassembled WGS sequence"/>
</dbReference>
<accession>A0A397VR07</accession>
<dbReference type="AlphaFoldDB" id="A0A397VR07"/>
<sequence length="529" mass="60251">MSSRNAKKRANEKISTNNLNKKGRKKQVVVSPSDDLNNLLNDTTISQSTSTKKGHKKKQQEEIIAPLPLNDRDNNTQSKNKKGRKKKHEIVAPPASQIITELLKDDVPNNDDDNDGILTNGNISNNGDVFNNDDVFNDSDSFNDNESVAQDFATVPLRPISTESNQQKKSMFNSRSNNQIQNDIISSNKNFKIRTKVSFGVGDNMMNIQMNHTHNVMNNSTIHFDTIDNAVPSPFNKMTIYQLCSWLCENPNVLQLANNMNLSMQAPVIEGLQLMPSTSPGSLTMQQPREDKTKACRDFLEELKCFFLRVRSPKKGTFEELVQKIFKCELNSAEGIEWLHIATRNFGDFWNKLVNGVMDLIKVFKQTRSATGPLQKVEIITFVNEFATEKVLARWLNATNIDELKAQNSIYHLYIPYISYVIPINFDLRLRESATLQENIQLKTLPVIPRVIKEKPISHIFIRLLNFSTTLIGKKILTLCYKVFTYDTAQKRFVNKNKKYLLGDPNLPNSSNWYSCLFGFDLNSGMKPN</sequence>
<reference evidence="2 3" key="1">
    <citation type="submission" date="2018-06" db="EMBL/GenBank/DDBJ databases">
        <title>Comparative genomics reveals the genomic features of Rhizophagus irregularis, R. cerebriforme, R. diaphanum and Gigaspora rosea, and their symbiotic lifestyle signature.</title>
        <authorList>
            <person name="Morin E."/>
            <person name="San Clemente H."/>
            <person name="Chen E.C.H."/>
            <person name="De La Providencia I."/>
            <person name="Hainaut M."/>
            <person name="Kuo A."/>
            <person name="Kohler A."/>
            <person name="Murat C."/>
            <person name="Tang N."/>
            <person name="Roy S."/>
            <person name="Loubradou J."/>
            <person name="Henrissat B."/>
            <person name="Grigoriev I.V."/>
            <person name="Corradi N."/>
            <person name="Roux C."/>
            <person name="Martin F.M."/>
        </authorList>
    </citation>
    <scope>NUCLEOTIDE SEQUENCE [LARGE SCALE GENOMIC DNA]</scope>
    <source>
        <strain evidence="2 3">DAOM 194757</strain>
    </source>
</reference>
<evidence type="ECO:0000313" key="3">
    <source>
        <dbReference type="Proteomes" id="UP000266673"/>
    </source>
</evidence>
<name>A0A397VR07_9GLOM</name>
<gene>
    <name evidence="2" type="ORF">C2G38_2299389</name>
</gene>
<organism evidence="2 3">
    <name type="scientific">Gigaspora rosea</name>
    <dbReference type="NCBI Taxonomy" id="44941"/>
    <lineage>
        <taxon>Eukaryota</taxon>
        <taxon>Fungi</taxon>
        <taxon>Fungi incertae sedis</taxon>
        <taxon>Mucoromycota</taxon>
        <taxon>Glomeromycotina</taxon>
        <taxon>Glomeromycetes</taxon>
        <taxon>Diversisporales</taxon>
        <taxon>Gigasporaceae</taxon>
        <taxon>Gigaspora</taxon>
    </lineage>
</organism>